<keyword evidence="3" id="KW-0677">Repeat</keyword>
<dbReference type="SUPFAM" id="SSF52200">
    <property type="entry name" value="Toll/Interleukin receptor TIR domain"/>
    <property type="match status" value="1"/>
</dbReference>
<accession>B9RVC7</accession>
<dbReference type="InParanoid" id="B9RVC7"/>
<dbReference type="SMART" id="SM00255">
    <property type="entry name" value="TIR"/>
    <property type="match status" value="1"/>
</dbReference>
<keyword evidence="4" id="KW-0378">Hydrolase</keyword>
<dbReference type="GO" id="GO:0043531">
    <property type="term" value="F:ADP binding"/>
    <property type="evidence" value="ECO:0007669"/>
    <property type="project" value="InterPro"/>
</dbReference>
<dbReference type="FunFam" id="1.10.8.430:FF:000002">
    <property type="entry name" value="Disease resistance protein (TIR-NBS-LRR class)"/>
    <property type="match status" value="1"/>
</dbReference>
<evidence type="ECO:0000256" key="5">
    <source>
        <dbReference type="ARBA" id="ARBA00022821"/>
    </source>
</evidence>
<dbReference type="InterPro" id="IPR032675">
    <property type="entry name" value="LRR_dom_sf"/>
</dbReference>
<sequence>MATSKTQETSSSSSTTPCAYHVFLSFRGGDTRKNFTDHLYTALVQEGIHTFRDDDEIKRGEDIELEIQRAITESKLSVIVLSKDYASSRWCLDELVLIMERRKLVGHVVVPVFYDVEPYQVRNQTGSYGEAFAKHEKDFKEDMSRVEEWRAALKEAAELGGMVLQDGYESQFIQTIVKEVENKLSRTVLHVAPYLVGTESRMARITRWLRDGSDDVEIATIYGIGGIGKTTIAKIVYNQNFRSFDGRSFLANVKEISEQPNGLARLQRQLLSDLLKKNTSKIYNVDEGIMKIKDALFQKRVLLILDDVDDLEQFNAIVAMREWCHPGSKIIITTRHEHLQGVDGICRRFEVEKLNDKESLQLFCWHAFRQDHPADGYEKHSKDVVHHCGGLPLALQVLGSSLSGKTVSVWESALEKLEKVADSKIQHILRISFDSLQDDHDKRLFLDIACFFTGMDIGYVFRILDGCGFYAVIGIQNLIDRCLITISDKYKLMMHQLLGDMGREIVRQESPDDPGKRSRLWDPKDATKVLRQNTGTESIKGLILKLPTQTENKRTRKDATADHTKENGEEDLSDDLLDQKSYSKKPNTSPTNSFSTKAFEKMVRLKLLNLNYVELSEGYKKFPKGLVWLCWRGFSLNALPTDLCLDKLVALDMRNSNLKYLWKGIRFLVELKVLNLSHSHGLVRTPNFTGLPTLEKLVLKDCKDLVDVDKSIGGLDKLIIFNLKDCKNLKKLPVEITMLHSLEELILSGCLNLVELPKDLENLQSLRVLHLDGIPMNQVNSITEDFKELSLSLQHLTSRSWLLQRWAKSRFSLSSLPRFLVSLSLADCCLSDNVIPGDLSCLPSLEYLNLSGNPFRFLPESINSLGMLHSLVLDRCISLKSIPELPTDLNSLKAEDCTSLERITNLPNLLKSLNLEIFGCDSLVEVQGLFKLEPVGNINTQILKSVGLINLESLKGVEVEMFNALACTEMRTSIQVLQECGIFSIFLPGNTIPEWFNQRSESSSISFEVEAKPGHKIKGLSLCTLYTYDKLEGGGYIDENCAKINNKTICEKWTYSPTFYGMPKPLEEMLWLSHWTFGDQLEVGDEVHILVEMASGLTVKKCGIRLIYEEESTTQEIAESSSSSSWYRTMADTDMEAYELGTASYYLCHHKFQTHQGSGRYDWDNLSGYEYIFEERMEDPETEDWT</sequence>
<name>B9RVC7_RICCO</name>
<dbReference type="GO" id="GO:0006952">
    <property type="term" value="P:defense response"/>
    <property type="evidence" value="ECO:0007669"/>
    <property type="project" value="InterPro"/>
</dbReference>
<dbReference type="SMART" id="SM00369">
    <property type="entry name" value="LRR_TYP"/>
    <property type="match status" value="2"/>
</dbReference>
<evidence type="ECO:0000256" key="2">
    <source>
        <dbReference type="ARBA" id="ARBA00022614"/>
    </source>
</evidence>
<dbReference type="InterPro" id="IPR042197">
    <property type="entry name" value="Apaf_helical"/>
</dbReference>
<dbReference type="Proteomes" id="UP000008311">
    <property type="component" value="Unassembled WGS sequence"/>
</dbReference>
<dbReference type="InterPro" id="IPR058546">
    <property type="entry name" value="RPS4B/Roq1-like_LRR"/>
</dbReference>
<proteinExistence type="predicted"/>
<feature type="compositionally biased region" description="Polar residues" evidence="8">
    <location>
        <begin position="584"/>
        <end position="594"/>
    </location>
</feature>
<comment type="catalytic activity">
    <reaction evidence="7">
        <text>NAD(+) + H2O = ADP-D-ribose + nicotinamide + H(+)</text>
        <dbReference type="Rhea" id="RHEA:16301"/>
        <dbReference type="ChEBI" id="CHEBI:15377"/>
        <dbReference type="ChEBI" id="CHEBI:15378"/>
        <dbReference type="ChEBI" id="CHEBI:17154"/>
        <dbReference type="ChEBI" id="CHEBI:57540"/>
        <dbReference type="ChEBI" id="CHEBI:57967"/>
        <dbReference type="EC" id="3.2.2.6"/>
    </reaction>
    <physiologicalReaction direction="left-to-right" evidence="7">
        <dbReference type="Rhea" id="RHEA:16302"/>
    </physiologicalReaction>
</comment>
<keyword evidence="6" id="KW-0520">NAD</keyword>
<dbReference type="GO" id="GO:0007165">
    <property type="term" value="P:signal transduction"/>
    <property type="evidence" value="ECO:0007669"/>
    <property type="project" value="InterPro"/>
</dbReference>
<dbReference type="EMBL" id="EQ973818">
    <property type="protein sequence ID" value="EEF44860.1"/>
    <property type="molecule type" value="Genomic_DNA"/>
</dbReference>
<evidence type="ECO:0000256" key="6">
    <source>
        <dbReference type="ARBA" id="ARBA00023027"/>
    </source>
</evidence>
<organism evidence="10 11">
    <name type="scientific">Ricinus communis</name>
    <name type="common">Castor bean</name>
    <dbReference type="NCBI Taxonomy" id="3988"/>
    <lineage>
        <taxon>Eukaryota</taxon>
        <taxon>Viridiplantae</taxon>
        <taxon>Streptophyta</taxon>
        <taxon>Embryophyta</taxon>
        <taxon>Tracheophyta</taxon>
        <taxon>Spermatophyta</taxon>
        <taxon>Magnoliopsida</taxon>
        <taxon>eudicotyledons</taxon>
        <taxon>Gunneridae</taxon>
        <taxon>Pentapetalae</taxon>
        <taxon>rosids</taxon>
        <taxon>fabids</taxon>
        <taxon>Malpighiales</taxon>
        <taxon>Euphorbiaceae</taxon>
        <taxon>Acalyphoideae</taxon>
        <taxon>Acalypheae</taxon>
        <taxon>Ricinus</taxon>
    </lineage>
</organism>
<dbReference type="EC" id="3.2.2.6" evidence="1"/>
<dbReference type="PROSITE" id="PS51450">
    <property type="entry name" value="LRR"/>
    <property type="match status" value="1"/>
</dbReference>
<dbReference type="InterPro" id="IPR003591">
    <property type="entry name" value="Leu-rich_rpt_typical-subtyp"/>
</dbReference>
<dbReference type="PANTHER" id="PTHR11017">
    <property type="entry name" value="LEUCINE-RICH REPEAT-CONTAINING PROTEIN"/>
    <property type="match status" value="1"/>
</dbReference>
<dbReference type="InterPro" id="IPR058192">
    <property type="entry name" value="WHD_ROQ1-like"/>
</dbReference>
<evidence type="ECO:0000313" key="10">
    <source>
        <dbReference type="EMBL" id="EEF44860.1"/>
    </source>
</evidence>
<dbReference type="PRINTS" id="PR00364">
    <property type="entry name" value="DISEASERSIST"/>
</dbReference>
<dbReference type="InterPro" id="IPR035897">
    <property type="entry name" value="Toll_tir_struct_dom_sf"/>
</dbReference>
<evidence type="ECO:0000313" key="11">
    <source>
        <dbReference type="Proteomes" id="UP000008311"/>
    </source>
</evidence>
<dbReference type="SUPFAM" id="SSF52058">
    <property type="entry name" value="L domain-like"/>
    <property type="match status" value="1"/>
</dbReference>
<keyword evidence="5" id="KW-0611">Plant defense</keyword>
<reference evidence="11" key="1">
    <citation type="journal article" date="2010" name="Nat. Biotechnol.">
        <title>Draft genome sequence of the oilseed species Ricinus communis.</title>
        <authorList>
            <person name="Chan A.P."/>
            <person name="Crabtree J."/>
            <person name="Zhao Q."/>
            <person name="Lorenzi H."/>
            <person name="Orvis J."/>
            <person name="Puiu D."/>
            <person name="Melake-Berhan A."/>
            <person name="Jones K.M."/>
            <person name="Redman J."/>
            <person name="Chen G."/>
            <person name="Cahoon E.B."/>
            <person name="Gedil M."/>
            <person name="Stanke M."/>
            <person name="Haas B.J."/>
            <person name="Wortman J.R."/>
            <person name="Fraser-Liggett C.M."/>
            <person name="Ravel J."/>
            <person name="Rabinowicz P.D."/>
        </authorList>
    </citation>
    <scope>NUCLEOTIDE SEQUENCE [LARGE SCALE GENOMIC DNA]</scope>
    <source>
        <strain evidence="11">cv. Hale</strain>
    </source>
</reference>
<evidence type="ECO:0000256" key="4">
    <source>
        <dbReference type="ARBA" id="ARBA00022801"/>
    </source>
</evidence>
<feature type="region of interest" description="Disordered" evidence="8">
    <location>
        <begin position="551"/>
        <end position="594"/>
    </location>
</feature>
<evidence type="ECO:0000256" key="7">
    <source>
        <dbReference type="ARBA" id="ARBA00047304"/>
    </source>
</evidence>
<dbReference type="InterPro" id="IPR000157">
    <property type="entry name" value="TIR_dom"/>
</dbReference>
<dbReference type="InterPro" id="IPR001611">
    <property type="entry name" value="Leu-rich_rpt"/>
</dbReference>
<evidence type="ECO:0000259" key="9">
    <source>
        <dbReference type="PROSITE" id="PS50104"/>
    </source>
</evidence>
<dbReference type="STRING" id="3988.B9RVC7"/>
<keyword evidence="11" id="KW-1185">Reference proteome</keyword>
<dbReference type="Pfam" id="PF23286">
    <property type="entry name" value="LRR_13"/>
    <property type="match status" value="1"/>
</dbReference>
<keyword evidence="2" id="KW-0433">Leucine-rich repeat</keyword>
<dbReference type="Gene3D" id="1.10.8.430">
    <property type="entry name" value="Helical domain of apoptotic protease-activating factors"/>
    <property type="match status" value="1"/>
</dbReference>
<dbReference type="Pfam" id="PF20160">
    <property type="entry name" value="C-JID"/>
    <property type="match status" value="1"/>
</dbReference>
<dbReference type="Pfam" id="PF00931">
    <property type="entry name" value="NB-ARC"/>
    <property type="match status" value="1"/>
</dbReference>
<evidence type="ECO:0000256" key="3">
    <source>
        <dbReference type="ARBA" id="ARBA00022737"/>
    </source>
</evidence>
<dbReference type="Gene3D" id="3.40.50.300">
    <property type="entry name" value="P-loop containing nucleotide triphosphate hydrolases"/>
    <property type="match status" value="1"/>
</dbReference>
<gene>
    <name evidence="10" type="ORF">RCOM_0902160</name>
</gene>
<feature type="compositionally biased region" description="Basic and acidic residues" evidence="8">
    <location>
        <begin position="551"/>
        <end position="567"/>
    </location>
</feature>
<evidence type="ECO:0000256" key="8">
    <source>
        <dbReference type="SAM" id="MobiDB-lite"/>
    </source>
</evidence>
<dbReference type="PROSITE" id="PS50104">
    <property type="entry name" value="TIR"/>
    <property type="match status" value="1"/>
</dbReference>
<dbReference type="AlphaFoldDB" id="B9RVC7"/>
<dbReference type="InterPro" id="IPR027417">
    <property type="entry name" value="P-loop_NTPase"/>
</dbReference>
<dbReference type="Gene3D" id="3.80.10.10">
    <property type="entry name" value="Ribonuclease Inhibitor"/>
    <property type="match status" value="2"/>
</dbReference>
<evidence type="ECO:0000256" key="1">
    <source>
        <dbReference type="ARBA" id="ARBA00011982"/>
    </source>
</evidence>
<protein>
    <recommendedName>
        <fullName evidence="1">ADP-ribosyl cyclase/cyclic ADP-ribose hydrolase</fullName>
        <ecNumber evidence="1">3.2.2.6</ecNumber>
    </recommendedName>
</protein>
<dbReference type="PANTHER" id="PTHR11017:SF305">
    <property type="entry name" value="TMV RESISTANCE PROTEIN N-LIKE"/>
    <property type="match status" value="1"/>
</dbReference>
<dbReference type="SUPFAM" id="SSF52540">
    <property type="entry name" value="P-loop containing nucleoside triphosphate hydrolases"/>
    <property type="match status" value="1"/>
</dbReference>
<dbReference type="Gene3D" id="3.40.50.10140">
    <property type="entry name" value="Toll/interleukin-1 receptor homology (TIR) domain"/>
    <property type="match status" value="1"/>
</dbReference>
<feature type="domain" description="TIR" evidence="9">
    <location>
        <begin position="18"/>
        <end position="184"/>
    </location>
</feature>
<dbReference type="InterPro" id="IPR002182">
    <property type="entry name" value="NB-ARC"/>
</dbReference>
<dbReference type="FunFam" id="3.40.50.10140:FF:000007">
    <property type="entry name" value="Disease resistance protein (TIR-NBS-LRR class)"/>
    <property type="match status" value="1"/>
</dbReference>
<dbReference type="Pfam" id="PF01582">
    <property type="entry name" value="TIR"/>
    <property type="match status" value="1"/>
</dbReference>
<dbReference type="Pfam" id="PF23282">
    <property type="entry name" value="WHD_ROQ1"/>
    <property type="match status" value="1"/>
</dbReference>
<dbReference type="InterPro" id="IPR045344">
    <property type="entry name" value="C-JID"/>
</dbReference>
<dbReference type="GO" id="GO:0061809">
    <property type="term" value="F:NAD+ nucleosidase activity, cyclic ADP-ribose generating"/>
    <property type="evidence" value="ECO:0007669"/>
    <property type="project" value="UniProtKB-EC"/>
</dbReference>
<dbReference type="eggNOG" id="ENOG502QVBR">
    <property type="taxonomic scope" value="Eukaryota"/>
</dbReference>
<dbReference type="InterPro" id="IPR044974">
    <property type="entry name" value="Disease_R_plants"/>
</dbReference>